<reference evidence="2" key="1">
    <citation type="journal article" date="2019" name="Int. J. Syst. Evol. Microbiol.">
        <title>The Global Catalogue of Microorganisms (GCM) 10K type strain sequencing project: providing services to taxonomists for standard genome sequencing and annotation.</title>
        <authorList>
            <consortium name="The Broad Institute Genomics Platform"/>
            <consortium name="The Broad Institute Genome Sequencing Center for Infectious Disease"/>
            <person name="Wu L."/>
            <person name="Ma J."/>
        </authorList>
    </citation>
    <scope>NUCLEOTIDE SEQUENCE [LARGE SCALE GENOMIC DNA]</scope>
    <source>
        <strain evidence="2">CCUG 37257</strain>
    </source>
</reference>
<name>A0ABV9K167_9BACI</name>
<organism evidence="1 2">
    <name type="scientific">Oceanobacillus aidingensis</name>
    <dbReference type="NCBI Taxonomy" id="645964"/>
    <lineage>
        <taxon>Bacteria</taxon>
        <taxon>Bacillati</taxon>
        <taxon>Bacillota</taxon>
        <taxon>Bacilli</taxon>
        <taxon>Bacillales</taxon>
        <taxon>Bacillaceae</taxon>
        <taxon>Oceanobacillus</taxon>
    </lineage>
</organism>
<dbReference type="RefSeq" id="WP_379542536.1">
    <property type="nucleotide sequence ID" value="NZ_JBHSFT010000045.1"/>
</dbReference>
<accession>A0ABV9K167</accession>
<comment type="caution">
    <text evidence="1">The sequence shown here is derived from an EMBL/GenBank/DDBJ whole genome shotgun (WGS) entry which is preliminary data.</text>
</comment>
<proteinExistence type="predicted"/>
<evidence type="ECO:0000313" key="1">
    <source>
        <dbReference type="EMBL" id="MFC4663807.1"/>
    </source>
</evidence>
<gene>
    <name evidence="1" type="ORF">ACFO3P_16640</name>
</gene>
<dbReference type="Proteomes" id="UP001595988">
    <property type="component" value="Unassembled WGS sequence"/>
</dbReference>
<evidence type="ECO:0000313" key="2">
    <source>
        <dbReference type="Proteomes" id="UP001595988"/>
    </source>
</evidence>
<evidence type="ECO:0008006" key="3">
    <source>
        <dbReference type="Google" id="ProtNLM"/>
    </source>
</evidence>
<sequence length="49" mass="5734">MRMKDNHMRNGQLKPTYNVQVAVYAEFIIGINAFSDRNDITTLIMKFNI</sequence>
<protein>
    <recommendedName>
        <fullName evidence="3">Transposase</fullName>
    </recommendedName>
</protein>
<keyword evidence="2" id="KW-1185">Reference proteome</keyword>
<dbReference type="EMBL" id="JBHSFT010000045">
    <property type="protein sequence ID" value="MFC4663807.1"/>
    <property type="molecule type" value="Genomic_DNA"/>
</dbReference>